<organism evidence="2 3">
    <name type="scientific">Lentzea albida</name>
    <dbReference type="NCBI Taxonomy" id="65499"/>
    <lineage>
        <taxon>Bacteria</taxon>
        <taxon>Bacillati</taxon>
        <taxon>Actinomycetota</taxon>
        <taxon>Actinomycetes</taxon>
        <taxon>Pseudonocardiales</taxon>
        <taxon>Pseudonocardiaceae</taxon>
        <taxon>Lentzea</taxon>
    </lineage>
</organism>
<protein>
    <submittedName>
        <fullName evidence="2">Uncharacterized protein</fullName>
    </submittedName>
</protein>
<accession>A0A1H9X744</accession>
<feature type="region of interest" description="Disordered" evidence="1">
    <location>
        <begin position="43"/>
        <end position="79"/>
    </location>
</feature>
<name>A0A1H9X744_9PSEU</name>
<keyword evidence="3" id="KW-1185">Reference proteome</keyword>
<proteinExistence type="predicted"/>
<dbReference type="EMBL" id="FOFV01000029">
    <property type="protein sequence ID" value="SES41942.1"/>
    <property type="molecule type" value="Genomic_DNA"/>
</dbReference>
<gene>
    <name evidence="2" type="ORF">SAMN04488000_12910</name>
</gene>
<feature type="compositionally biased region" description="Low complexity" evidence="1">
    <location>
        <begin position="49"/>
        <end position="60"/>
    </location>
</feature>
<feature type="compositionally biased region" description="Polar residues" evidence="1">
    <location>
        <begin position="61"/>
        <end position="79"/>
    </location>
</feature>
<dbReference type="Proteomes" id="UP000199503">
    <property type="component" value="Unassembled WGS sequence"/>
</dbReference>
<reference evidence="3" key="1">
    <citation type="submission" date="2016-10" db="EMBL/GenBank/DDBJ databases">
        <authorList>
            <person name="Varghese N."/>
            <person name="Submissions S."/>
        </authorList>
    </citation>
    <scope>NUCLEOTIDE SEQUENCE [LARGE SCALE GENOMIC DNA]</scope>
    <source>
        <strain evidence="3">DSM 44437</strain>
    </source>
</reference>
<evidence type="ECO:0000256" key="1">
    <source>
        <dbReference type="SAM" id="MobiDB-lite"/>
    </source>
</evidence>
<feature type="region of interest" description="Disordered" evidence="1">
    <location>
        <begin position="1"/>
        <end position="30"/>
    </location>
</feature>
<dbReference type="AlphaFoldDB" id="A0A1H9X744"/>
<sequence>MPTADTGYPPTVVSNAYPSTPATSSGGPGIRLRASECPSCQAAHHTAYGSTSTSTTGTSTPHECSSSLRTNGFIASSTR</sequence>
<evidence type="ECO:0000313" key="2">
    <source>
        <dbReference type="EMBL" id="SES41942.1"/>
    </source>
</evidence>
<feature type="compositionally biased region" description="Polar residues" evidence="1">
    <location>
        <begin position="12"/>
        <end position="25"/>
    </location>
</feature>
<evidence type="ECO:0000313" key="3">
    <source>
        <dbReference type="Proteomes" id="UP000199503"/>
    </source>
</evidence>